<evidence type="ECO:0000259" key="3">
    <source>
        <dbReference type="Pfam" id="PF00557"/>
    </source>
</evidence>
<dbReference type="InterPro" id="IPR001714">
    <property type="entry name" value="Pept_M24_MAP"/>
</dbReference>
<dbReference type="PANTHER" id="PTHR46112">
    <property type="entry name" value="AMINOPEPTIDASE"/>
    <property type="match status" value="1"/>
</dbReference>
<accession>A0A6J6KNG2</accession>
<dbReference type="SUPFAM" id="SSF53092">
    <property type="entry name" value="Creatinase/prolidase N-terminal domain"/>
    <property type="match status" value="1"/>
</dbReference>
<evidence type="ECO:0000259" key="4">
    <source>
        <dbReference type="Pfam" id="PF01321"/>
    </source>
</evidence>
<sequence length="349" mass="38396">MTLERINRLQLQIKPGQYFYVTDLINIRYLTGFTGSNAALLVSDSNAILATDSRYEIQAATQVPELPAVIGRNFPELLLSKLQKSEVLVEGANLSIDVYQKLVTSFEHQFSSSVGVIEALRVVKDDSEIELIMQACEISTKAYQDVIESVRVGQTEKFIRNALEHRMREYGADDIAFASIVASGPNSAIPHHEPTDRELQSGDFLKIDFGAKVDGYHADCTRTAVVGKPSDWQAELHSAVTSAQEAGRNTIQSGIQFTEVEKAVNQSLTDSGYREHFTHGLGHGVGLAIHEDPFFGRVEAAKIAPNTVITIEPGAYLKDKGGVRVEDTIVVNSEGYLNLTNLPYELLEL</sequence>
<dbReference type="InterPro" id="IPR036005">
    <property type="entry name" value="Creatinase/aminopeptidase-like"/>
</dbReference>
<keyword evidence="2" id="KW-0378">Hydrolase</keyword>
<proteinExistence type="predicted"/>
<evidence type="ECO:0000313" key="5">
    <source>
        <dbReference type="EMBL" id="CAB4650816.1"/>
    </source>
</evidence>
<evidence type="ECO:0000256" key="2">
    <source>
        <dbReference type="ARBA" id="ARBA00022801"/>
    </source>
</evidence>
<gene>
    <name evidence="5" type="ORF">UFOPK2237_00503</name>
</gene>
<dbReference type="InterPro" id="IPR000994">
    <property type="entry name" value="Pept_M24"/>
</dbReference>
<dbReference type="Gene3D" id="3.90.230.10">
    <property type="entry name" value="Creatinase/methionine aminopeptidase superfamily"/>
    <property type="match status" value="1"/>
</dbReference>
<dbReference type="InterPro" id="IPR001131">
    <property type="entry name" value="Peptidase_M24B_aminopep-P_CS"/>
</dbReference>
<dbReference type="AlphaFoldDB" id="A0A6J6KNG2"/>
<organism evidence="5">
    <name type="scientific">freshwater metagenome</name>
    <dbReference type="NCBI Taxonomy" id="449393"/>
    <lineage>
        <taxon>unclassified sequences</taxon>
        <taxon>metagenomes</taxon>
        <taxon>ecological metagenomes</taxon>
    </lineage>
</organism>
<keyword evidence="1" id="KW-0479">Metal-binding</keyword>
<protein>
    <submittedName>
        <fullName evidence="5">Unannotated protein</fullName>
    </submittedName>
</protein>
<dbReference type="InterPro" id="IPR029149">
    <property type="entry name" value="Creatin/AminoP/Spt16_N"/>
</dbReference>
<name>A0A6J6KNG2_9ZZZZ</name>
<feature type="domain" description="Creatinase N-terminal" evidence="4">
    <location>
        <begin position="18"/>
        <end position="123"/>
    </location>
</feature>
<dbReference type="PROSITE" id="PS00491">
    <property type="entry name" value="PROLINE_PEPTIDASE"/>
    <property type="match status" value="1"/>
</dbReference>
<dbReference type="InterPro" id="IPR000587">
    <property type="entry name" value="Creatinase_N"/>
</dbReference>
<dbReference type="Pfam" id="PF00557">
    <property type="entry name" value="Peptidase_M24"/>
    <property type="match status" value="1"/>
</dbReference>
<dbReference type="PANTHER" id="PTHR46112:SF8">
    <property type="entry name" value="CYTOPLASMIC PEPTIDASE PEPQ-RELATED"/>
    <property type="match status" value="1"/>
</dbReference>
<dbReference type="PRINTS" id="PR00599">
    <property type="entry name" value="MAPEPTIDASE"/>
</dbReference>
<dbReference type="SUPFAM" id="SSF55920">
    <property type="entry name" value="Creatinase/aminopeptidase"/>
    <property type="match status" value="1"/>
</dbReference>
<dbReference type="GO" id="GO:0016787">
    <property type="term" value="F:hydrolase activity"/>
    <property type="evidence" value="ECO:0007669"/>
    <property type="project" value="UniProtKB-KW"/>
</dbReference>
<dbReference type="InterPro" id="IPR050659">
    <property type="entry name" value="Peptidase_M24B"/>
</dbReference>
<dbReference type="Gene3D" id="3.40.350.10">
    <property type="entry name" value="Creatinase/prolidase N-terminal domain"/>
    <property type="match status" value="1"/>
</dbReference>
<dbReference type="EMBL" id="CAEZWI010000044">
    <property type="protein sequence ID" value="CAB4650816.1"/>
    <property type="molecule type" value="Genomic_DNA"/>
</dbReference>
<reference evidence="5" key="1">
    <citation type="submission" date="2020-05" db="EMBL/GenBank/DDBJ databases">
        <authorList>
            <person name="Chiriac C."/>
            <person name="Salcher M."/>
            <person name="Ghai R."/>
            <person name="Kavagutti S V."/>
        </authorList>
    </citation>
    <scope>NUCLEOTIDE SEQUENCE</scope>
</reference>
<feature type="domain" description="Peptidase M24" evidence="3">
    <location>
        <begin position="130"/>
        <end position="332"/>
    </location>
</feature>
<evidence type="ECO:0000256" key="1">
    <source>
        <dbReference type="ARBA" id="ARBA00022723"/>
    </source>
</evidence>
<dbReference type="GO" id="GO:0046872">
    <property type="term" value="F:metal ion binding"/>
    <property type="evidence" value="ECO:0007669"/>
    <property type="project" value="UniProtKB-KW"/>
</dbReference>
<dbReference type="Pfam" id="PF01321">
    <property type="entry name" value="Creatinase_N"/>
    <property type="match status" value="1"/>
</dbReference>